<protein>
    <submittedName>
        <fullName evidence="2">Uncharacterized protein</fullName>
    </submittedName>
</protein>
<dbReference type="Proteomes" id="UP001465976">
    <property type="component" value="Unassembled WGS sequence"/>
</dbReference>
<evidence type="ECO:0000256" key="1">
    <source>
        <dbReference type="SAM" id="MobiDB-lite"/>
    </source>
</evidence>
<evidence type="ECO:0000313" key="3">
    <source>
        <dbReference type="Proteomes" id="UP001465976"/>
    </source>
</evidence>
<comment type="caution">
    <text evidence="2">The sequence shown here is derived from an EMBL/GenBank/DDBJ whole genome shotgun (WGS) entry which is preliminary data.</text>
</comment>
<accession>A0ABR3FL22</accession>
<feature type="region of interest" description="Disordered" evidence="1">
    <location>
        <begin position="56"/>
        <end position="75"/>
    </location>
</feature>
<sequence length="216" mass="25633">MPRPKKYKNQEERRIAAQLKSRRHYEKNSAAIKERKRVARLTYLKELEQQQVAERHERRRQRLLSREPQTEEQSKLQLKRDTCVYNSQYSSLKSQLLNTILKREPPRFFEDLYQKLVAQLCLAEPVENPLETARGTFEYRMGGRSVDQLWSEVWNDVGSGSLLDKISALRDAFRSIEHALNDMEVALLEGNLLDTHERRRLMYQSPVFLKTFQELP</sequence>
<name>A0ABR3FL22_9AGAR</name>
<evidence type="ECO:0000313" key="2">
    <source>
        <dbReference type="EMBL" id="KAL0575879.1"/>
    </source>
</evidence>
<keyword evidence="3" id="KW-1185">Reference proteome</keyword>
<proteinExistence type="predicted"/>
<reference evidence="2 3" key="1">
    <citation type="submission" date="2024-02" db="EMBL/GenBank/DDBJ databases">
        <title>A draft genome for the cacao thread blight pathogen Marasmius crinis-equi.</title>
        <authorList>
            <person name="Cohen S.P."/>
            <person name="Baruah I.K."/>
            <person name="Amoako-Attah I."/>
            <person name="Bukari Y."/>
            <person name="Meinhardt L.W."/>
            <person name="Bailey B.A."/>
        </authorList>
    </citation>
    <scope>NUCLEOTIDE SEQUENCE [LARGE SCALE GENOMIC DNA]</scope>
    <source>
        <strain evidence="2 3">GH-76</strain>
    </source>
</reference>
<dbReference type="EMBL" id="JBAHYK010000266">
    <property type="protein sequence ID" value="KAL0575879.1"/>
    <property type="molecule type" value="Genomic_DNA"/>
</dbReference>
<gene>
    <name evidence="2" type="ORF">V5O48_006101</name>
</gene>
<feature type="compositionally biased region" description="Basic and acidic residues" evidence="1">
    <location>
        <begin position="64"/>
        <end position="75"/>
    </location>
</feature>
<organism evidence="2 3">
    <name type="scientific">Marasmius crinis-equi</name>
    <dbReference type="NCBI Taxonomy" id="585013"/>
    <lineage>
        <taxon>Eukaryota</taxon>
        <taxon>Fungi</taxon>
        <taxon>Dikarya</taxon>
        <taxon>Basidiomycota</taxon>
        <taxon>Agaricomycotina</taxon>
        <taxon>Agaricomycetes</taxon>
        <taxon>Agaricomycetidae</taxon>
        <taxon>Agaricales</taxon>
        <taxon>Marasmiineae</taxon>
        <taxon>Marasmiaceae</taxon>
        <taxon>Marasmius</taxon>
    </lineage>
</organism>